<reference evidence="3" key="1">
    <citation type="journal article" date="2021" name="PeerJ">
        <title>Extensive microbial diversity within the chicken gut microbiome revealed by metagenomics and culture.</title>
        <authorList>
            <person name="Gilroy R."/>
            <person name="Ravi A."/>
            <person name="Getino M."/>
            <person name="Pursley I."/>
            <person name="Horton D.L."/>
            <person name="Alikhan N.F."/>
            <person name="Baker D."/>
            <person name="Gharbi K."/>
            <person name="Hall N."/>
            <person name="Watson M."/>
            <person name="Adriaenssens E.M."/>
            <person name="Foster-Nyarko E."/>
            <person name="Jarju S."/>
            <person name="Secka A."/>
            <person name="Antonio M."/>
            <person name="Oren A."/>
            <person name="Chaudhuri R.R."/>
            <person name="La Ragione R."/>
            <person name="Hildebrand F."/>
            <person name="Pallen M.J."/>
        </authorList>
    </citation>
    <scope>NUCLEOTIDE SEQUENCE</scope>
    <source>
        <strain evidence="3">CHK183-1962</strain>
    </source>
</reference>
<gene>
    <name evidence="3" type="ORF">H9734_01365</name>
</gene>
<sequence>MSLNHNQEYLTTGQFASLCKVNKKTLFYYDEIGLFCPAVTDSNGYRYYSVFQLDKFALITSLKNLGMELKEIRNYLECDHAEQLNTMLLRQQNLIEEKIRGLQNTREFLRKIVERNQEFMKYLNGDFLILHRPAQCYEVIYRFDPMKKRPVIANYLTDGPFLGHCISREDSFLYKLCRSSERRIPEGEYLCRFFSSHTSKTGEQIDAMKAWARQKNISIDGTFYLEINDVFFDRGTIETGEDICYACLKVRLL</sequence>
<dbReference type="PANTHER" id="PTHR30204">
    <property type="entry name" value="REDOX-CYCLING DRUG-SENSING TRANSCRIPTIONAL ACTIVATOR SOXR"/>
    <property type="match status" value="1"/>
</dbReference>
<dbReference type="SMART" id="SM00422">
    <property type="entry name" value="HTH_MERR"/>
    <property type="match status" value="1"/>
</dbReference>
<organism evidence="3 4">
    <name type="scientific">Candidatus Fusicatenibacter merdavium</name>
    <dbReference type="NCBI Taxonomy" id="2838600"/>
    <lineage>
        <taxon>Bacteria</taxon>
        <taxon>Bacillati</taxon>
        <taxon>Bacillota</taxon>
        <taxon>Clostridia</taxon>
        <taxon>Lachnospirales</taxon>
        <taxon>Lachnospiraceae</taxon>
        <taxon>Fusicatenibacter</taxon>
    </lineage>
</organism>
<dbReference type="PANTHER" id="PTHR30204:SF85">
    <property type="entry name" value="MULTIDRUG-EFFLUX TRANSPORTER 2 REGULATOR"/>
    <property type="match status" value="1"/>
</dbReference>
<dbReference type="AlphaFoldDB" id="A0A9D1XBS4"/>
<evidence type="ECO:0000256" key="1">
    <source>
        <dbReference type="ARBA" id="ARBA00023125"/>
    </source>
</evidence>
<dbReference type="Proteomes" id="UP000886890">
    <property type="component" value="Unassembled WGS sequence"/>
</dbReference>
<accession>A0A9D1XBS4</accession>
<reference evidence="3" key="2">
    <citation type="submission" date="2021-04" db="EMBL/GenBank/DDBJ databases">
        <authorList>
            <person name="Gilroy R."/>
        </authorList>
    </citation>
    <scope>NUCLEOTIDE SEQUENCE</scope>
    <source>
        <strain evidence="3">CHK183-1962</strain>
    </source>
</reference>
<feature type="domain" description="HTH merR-type" evidence="2">
    <location>
        <begin position="9"/>
        <end position="78"/>
    </location>
</feature>
<evidence type="ECO:0000313" key="3">
    <source>
        <dbReference type="EMBL" id="HIX76236.1"/>
    </source>
</evidence>
<dbReference type="InterPro" id="IPR000551">
    <property type="entry name" value="MerR-type_HTH_dom"/>
</dbReference>
<evidence type="ECO:0000259" key="2">
    <source>
        <dbReference type="PROSITE" id="PS50937"/>
    </source>
</evidence>
<proteinExistence type="predicted"/>
<evidence type="ECO:0000313" key="4">
    <source>
        <dbReference type="Proteomes" id="UP000886890"/>
    </source>
</evidence>
<dbReference type="InterPro" id="IPR009061">
    <property type="entry name" value="DNA-bd_dom_put_sf"/>
</dbReference>
<dbReference type="Pfam" id="PF13411">
    <property type="entry name" value="MerR_1"/>
    <property type="match status" value="1"/>
</dbReference>
<dbReference type="GO" id="GO:0003700">
    <property type="term" value="F:DNA-binding transcription factor activity"/>
    <property type="evidence" value="ECO:0007669"/>
    <property type="project" value="InterPro"/>
</dbReference>
<dbReference type="InterPro" id="IPR047057">
    <property type="entry name" value="MerR_fam"/>
</dbReference>
<dbReference type="GO" id="GO:0003677">
    <property type="term" value="F:DNA binding"/>
    <property type="evidence" value="ECO:0007669"/>
    <property type="project" value="UniProtKB-KW"/>
</dbReference>
<dbReference type="Gene3D" id="1.10.1660.10">
    <property type="match status" value="1"/>
</dbReference>
<protein>
    <submittedName>
        <fullName evidence="3">MerR family transcriptional regulator</fullName>
    </submittedName>
</protein>
<dbReference type="SUPFAM" id="SSF46955">
    <property type="entry name" value="Putative DNA-binding domain"/>
    <property type="match status" value="1"/>
</dbReference>
<dbReference type="PROSITE" id="PS50937">
    <property type="entry name" value="HTH_MERR_2"/>
    <property type="match status" value="1"/>
</dbReference>
<comment type="caution">
    <text evidence="3">The sequence shown here is derived from an EMBL/GenBank/DDBJ whole genome shotgun (WGS) entry which is preliminary data.</text>
</comment>
<dbReference type="EMBL" id="DXEK01000018">
    <property type="protein sequence ID" value="HIX76236.1"/>
    <property type="molecule type" value="Genomic_DNA"/>
</dbReference>
<keyword evidence="1" id="KW-0238">DNA-binding</keyword>
<name>A0A9D1XBS4_9FIRM</name>